<evidence type="ECO:0000313" key="2">
    <source>
        <dbReference type="EMBL" id="OZC03504.1"/>
    </source>
</evidence>
<evidence type="ECO:0000313" key="3">
    <source>
        <dbReference type="Proteomes" id="UP000216446"/>
    </source>
</evidence>
<comment type="caution">
    <text evidence="2">The sequence shown here is derived from an EMBL/GenBank/DDBJ whole genome shotgun (WGS) entry which is preliminary data.</text>
</comment>
<reference evidence="2 3" key="1">
    <citation type="submission" date="2016-11" db="EMBL/GenBank/DDBJ databases">
        <title>Study of marine rhodopsin-containing bacteria.</title>
        <authorList>
            <person name="Yoshizawa S."/>
            <person name="Kumagai Y."/>
            <person name="Kogure K."/>
        </authorList>
    </citation>
    <scope>NUCLEOTIDE SEQUENCE [LARGE SCALE GENOMIC DNA]</scope>
    <source>
        <strain evidence="2 3">SG-29</strain>
    </source>
</reference>
<protein>
    <recommendedName>
        <fullName evidence="4">Dipeptidylpeptidase IV N-terminal domain-containing protein</fullName>
    </recommendedName>
</protein>
<dbReference type="InParanoid" id="A0A259U105"/>
<dbReference type="AlphaFoldDB" id="A0A259U105"/>
<evidence type="ECO:0000256" key="1">
    <source>
        <dbReference type="ARBA" id="ARBA00009820"/>
    </source>
</evidence>
<keyword evidence="3" id="KW-1185">Reference proteome</keyword>
<dbReference type="PANTHER" id="PTHR36842:SF1">
    <property type="entry name" value="PROTEIN TOLB"/>
    <property type="match status" value="1"/>
</dbReference>
<evidence type="ECO:0008006" key="4">
    <source>
        <dbReference type="Google" id="ProtNLM"/>
    </source>
</evidence>
<dbReference type="PANTHER" id="PTHR36842">
    <property type="entry name" value="PROTEIN TOLB HOMOLOG"/>
    <property type="match status" value="1"/>
</dbReference>
<accession>A0A259U105</accession>
<organism evidence="2 3">
    <name type="scientific">Rubricoccus marinus</name>
    <dbReference type="NCBI Taxonomy" id="716817"/>
    <lineage>
        <taxon>Bacteria</taxon>
        <taxon>Pseudomonadati</taxon>
        <taxon>Rhodothermota</taxon>
        <taxon>Rhodothermia</taxon>
        <taxon>Rhodothermales</taxon>
        <taxon>Rubricoccaceae</taxon>
        <taxon>Rubricoccus</taxon>
    </lineage>
</organism>
<dbReference type="RefSeq" id="WP_094548936.1">
    <property type="nucleotide sequence ID" value="NZ_MQWB01000001.1"/>
</dbReference>
<gene>
    <name evidence="2" type="ORF">BSZ36_11235</name>
</gene>
<dbReference type="Gene3D" id="2.120.10.30">
    <property type="entry name" value="TolB, C-terminal domain"/>
    <property type="match status" value="2"/>
</dbReference>
<name>A0A259U105_9BACT</name>
<dbReference type="InterPro" id="IPR011659">
    <property type="entry name" value="WD40"/>
</dbReference>
<dbReference type="Proteomes" id="UP000216446">
    <property type="component" value="Unassembled WGS sequence"/>
</dbReference>
<dbReference type="OrthoDB" id="9815657at2"/>
<dbReference type="SUPFAM" id="SSF82171">
    <property type="entry name" value="DPP6 N-terminal domain-like"/>
    <property type="match status" value="1"/>
</dbReference>
<dbReference type="EMBL" id="MQWB01000001">
    <property type="protein sequence ID" value="OZC03504.1"/>
    <property type="molecule type" value="Genomic_DNA"/>
</dbReference>
<proteinExistence type="inferred from homology"/>
<comment type="similarity">
    <text evidence="1">Belongs to the TolB family.</text>
</comment>
<sequence>MRLLLLAALTAAPFLSPEAQSLRASGPAVPLAGSADAPLAHARWSPAGDALLATRPNHDGLWLVTPEGESRQVREGSAYAAEWSPDGTAILLRADRQDGPRRDHAVAMIDLASGETTLLSDWRATMPTLPRWSADGSQALLLEASGAVERFETGRAVEAGFAAASGSAFLLAESGTVAASAATDAPLAPLGGARLLNLTPSPDRQRLAFEAMGGNLYVVNADGSGLTDLGVGYEPTWSPDGQWVAFMRTEDDGHQMLAADLYAARADGSALMQLTDASGLEMNPSWSPDGTRLAFDDGQTVYLLPLFE</sequence>
<dbReference type="Pfam" id="PF07676">
    <property type="entry name" value="PD40"/>
    <property type="match status" value="2"/>
</dbReference>
<dbReference type="InterPro" id="IPR011042">
    <property type="entry name" value="6-blade_b-propeller_TolB-like"/>
</dbReference>